<keyword evidence="8 9" id="KW-0472">Membrane</keyword>
<evidence type="ECO:0000256" key="3">
    <source>
        <dbReference type="ARBA" id="ARBA00022679"/>
    </source>
</evidence>
<sequence length="397" mass="45511">TYSRLWSYHKMSDVRSATAIESSSSLKTSVCANRADINDEQLQCSNVQDETKERSSASRRIFEVVKRAARAATSQRPRAVISEEEISRDIVYPLEWHKTISSLIALAFAMMLNHMALSAAHDVVSRNALPDLFFALSKQHDWALDVGDVLCSSSVIISLLFIVILHKHRFIILRRMAYNLSILYVMRAFCICVTHIPASYKNNTKKCIRPSHDSDTISLLHRSLKLTYQFGLQIANPQGLLMCGDQLFSGHTILVSTTTFYLNHYTPHSVWPLRWILITTCVLGMACLSLSRTHYTVDVMISYWLSSILFSIYHAFASMPHSVRLRARAYRRLIIFWTMFVMEVNVPSGRLPNELEWPFSRPHSIKDFVQNWSDLDLTTRVGRLADFIDAHRLNTHL</sequence>
<feature type="domain" description="Sphingomyelin synthase-like" evidence="10">
    <location>
        <begin position="242"/>
        <end position="315"/>
    </location>
</feature>
<evidence type="ECO:0000259" key="10">
    <source>
        <dbReference type="Pfam" id="PF14360"/>
    </source>
</evidence>
<keyword evidence="5" id="KW-0746">Sphingolipid metabolism</keyword>
<evidence type="ECO:0000256" key="8">
    <source>
        <dbReference type="ARBA" id="ARBA00023136"/>
    </source>
</evidence>
<evidence type="ECO:0000256" key="9">
    <source>
        <dbReference type="SAM" id="Phobius"/>
    </source>
</evidence>
<feature type="transmembrane region" description="Helical" evidence="9">
    <location>
        <begin position="177"/>
        <end position="196"/>
    </location>
</feature>
<keyword evidence="11" id="KW-1185">Reference proteome</keyword>
<keyword evidence="6 9" id="KW-1133">Transmembrane helix</keyword>
<dbReference type="GO" id="GO:0047493">
    <property type="term" value="F:ceramide cholinephosphotransferase activity"/>
    <property type="evidence" value="ECO:0007669"/>
    <property type="project" value="TreeGrafter"/>
</dbReference>
<dbReference type="Proteomes" id="UP000887569">
    <property type="component" value="Unplaced"/>
</dbReference>
<evidence type="ECO:0000313" key="11">
    <source>
        <dbReference type="Proteomes" id="UP000887569"/>
    </source>
</evidence>
<dbReference type="InterPro" id="IPR045221">
    <property type="entry name" value="Sphingomyelin_synth-like"/>
</dbReference>
<comment type="subcellular location">
    <subcellularLocation>
        <location evidence="1">Membrane</location>
        <topology evidence="1">Multi-pass membrane protein</topology>
    </subcellularLocation>
</comment>
<keyword evidence="7" id="KW-0443">Lipid metabolism</keyword>
<dbReference type="PANTHER" id="PTHR21290">
    <property type="entry name" value="SPHINGOMYELIN SYNTHETASE"/>
    <property type="match status" value="1"/>
</dbReference>
<evidence type="ECO:0000256" key="1">
    <source>
        <dbReference type="ARBA" id="ARBA00004141"/>
    </source>
</evidence>
<dbReference type="InterPro" id="IPR025749">
    <property type="entry name" value="Sphingomyelin_synth-like_dom"/>
</dbReference>
<evidence type="ECO:0000256" key="6">
    <source>
        <dbReference type="ARBA" id="ARBA00022989"/>
    </source>
</evidence>
<evidence type="ECO:0000256" key="4">
    <source>
        <dbReference type="ARBA" id="ARBA00022692"/>
    </source>
</evidence>
<proteinExistence type="inferred from homology"/>
<evidence type="ECO:0000313" key="12">
    <source>
        <dbReference type="WBParaSite" id="PgR181_g004_t03"/>
    </source>
</evidence>
<accession>A0A915CHG8</accession>
<dbReference type="GO" id="GO:0005789">
    <property type="term" value="C:endoplasmic reticulum membrane"/>
    <property type="evidence" value="ECO:0007669"/>
    <property type="project" value="TreeGrafter"/>
</dbReference>
<keyword evidence="4 9" id="KW-0812">Transmembrane</keyword>
<dbReference type="GO" id="GO:0005886">
    <property type="term" value="C:plasma membrane"/>
    <property type="evidence" value="ECO:0007669"/>
    <property type="project" value="TreeGrafter"/>
</dbReference>
<keyword evidence="3" id="KW-0808">Transferase</keyword>
<evidence type="ECO:0000256" key="5">
    <source>
        <dbReference type="ARBA" id="ARBA00022919"/>
    </source>
</evidence>
<dbReference type="GO" id="GO:0000139">
    <property type="term" value="C:Golgi membrane"/>
    <property type="evidence" value="ECO:0007669"/>
    <property type="project" value="TreeGrafter"/>
</dbReference>
<feature type="transmembrane region" description="Helical" evidence="9">
    <location>
        <begin position="142"/>
        <end position="165"/>
    </location>
</feature>
<feature type="transmembrane region" description="Helical" evidence="9">
    <location>
        <begin position="275"/>
        <end position="295"/>
    </location>
</feature>
<name>A0A915CHG8_PARUN</name>
<dbReference type="WBParaSite" id="PgR181_g004_t03">
    <property type="protein sequence ID" value="PgR181_g004_t03"/>
    <property type="gene ID" value="PgR181_g004"/>
</dbReference>
<evidence type="ECO:0000256" key="7">
    <source>
        <dbReference type="ARBA" id="ARBA00023098"/>
    </source>
</evidence>
<dbReference type="Pfam" id="PF14360">
    <property type="entry name" value="PAP2_C"/>
    <property type="match status" value="1"/>
</dbReference>
<feature type="transmembrane region" description="Helical" evidence="9">
    <location>
        <begin position="103"/>
        <end position="122"/>
    </location>
</feature>
<dbReference type="GO" id="GO:0046513">
    <property type="term" value="P:ceramide biosynthetic process"/>
    <property type="evidence" value="ECO:0007669"/>
    <property type="project" value="TreeGrafter"/>
</dbReference>
<dbReference type="GO" id="GO:0033188">
    <property type="term" value="F:sphingomyelin synthase activity"/>
    <property type="evidence" value="ECO:0007669"/>
    <property type="project" value="TreeGrafter"/>
</dbReference>
<dbReference type="GO" id="GO:0006686">
    <property type="term" value="P:sphingomyelin biosynthetic process"/>
    <property type="evidence" value="ECO:0007669"/>
    <property type="project" value="TreeGrafter"/>
</dbReference>
<comment type="similarity">
    <text evidence="2">Belongs to the sphingomyelin synthase family.</text>
</comment>
<reference evidence="12" key="1">
    <citation type="submission" date="2022-11" db="UniProtKB">
        <authorList>
            <consortium name="WormBaseParasite"/>
        </authorList>
    </citation>
    <scope>IDENTIFICATION</scope>
</reference>
<evidence type="ECO:0000256" key="2">
    <source>
        <dbReference type="ARBA" id="ARBA00005441"/>
    </source>
</evidence>
<dbReference type="PANTHER" id="PTHR21290:SF23">
    <property type="entry name" value="PHOSPHATIDYLCHOLINE:CERAMIDE CHOLINEPHOSPHOTRANSFERASE 2"/>
    <property type="match status" value="1"/>
</dbReference>
<feature type="transmembrane region" description="Helical" evidence="9">
    <location>
        <begin position="301"/>
        <end position="317"/>
    </location>
</feature>
<organism evidence="11 12">
    <name type="scientific">Parascaris univalens</name>
    <name type="common">Nematode worm</name>
    <dbReference type="NCBI Taxonomy" id="6257"/>
    <lineage>
        <taxon>Eukaryota</taxon>
        <taxon>Metazoa</taxon>
        <taxon>Ecdysozoa</taxon>
        <taxon>Nematoda</taxon>
        <taxon>Chromadorea</taxon>
        <taxon>Rhabditida</taxon>
        <taxon>Spirurina</taxon>
        <taxon>Ascaridomorpha</taxon>
        <taxon>Ascaridoidea</taxon>
        <taxon>Ascarididae</taxon>
        <taxon>Parascaris</taxon>
    </lineage>
</organism>
<protein>
    <submittedName>
        <fullName evidence="12">Sphingomyelin synthase-like domain-containing protein</fullName>
    </submittedName>
</protein>
<dbReference type="AlphaFoldDB" id="A0A915CHG8"/>